<dbReference type="OMA" id="GAWKPRG"/>
<dbReference type="PRINTS" id="PR00380">
    <property type="entry name" value="KINESINHEAVY"/>
</dbReference>
<evidence type="ECO:0000256" key="3">
    <source>
        <dbReference type="ARBA" id="ARBA00022490"/>
    </source>
</evidence>
<dbReference type="InterPro" id="IPR008984">
    <property type="entry name" value="SMAD_FHA_dom_sf"/>
</dbReference>
<evidence type="ECO:0000256" key="11">
    <source>
        <dbReference type="ARBA" id="ARBA00050273"/>
    </source>
</evidence>
<evidence type="ECO:0000256" key="10">
    <source>
        <dbReference type="ARBA" id="ARBA00023235"/>
    </source>
</evidence>
<dbReference type="CDD" id="cd01233">
    <property type="entry name" value="PH_KIFIA_KIFIB"/>
    <property type="match status" value="1"/>
</dbReference>
<feature type="domain" description="FHA" evidence="17">
    <location>
        <begin position="486"/>
        <end position="542"/>
    </location>
</feature>
<dbReference type="PROSITE" id="PS50003">
    <property type="entry name" value="PH_DOMAIN"/>
    <property type="match status" value="1"/>
</dbReference>
<dbReference type="GO" id="GO:0030658">
    <property type="term" value="C:transport vesicle membrane"/>
    <property type="evidence" value="ECO:0007669"/>
    <property type="project" value="UniProtKB-SubCell"/>
</dbReference>
<dbReference type="SMART" id="SM00233">
    <property type="entry name" value="PH"/>
    <property type="match status" value="1"/>
</dbReference>
<dbReference type="Pfam" id="PF16183">
    <property type="entry name" value="Kinesin_assoc"/>
    <property type="match status" value="1"/>
</dbReference>
<dbReference type="InterPro" id="IPR032405">
    <property type="entry name" value="Kinesin_assoc"/>
</dbReference>
<dbReference type="InterPro" id="IPR011993">
    <property type="entry name" value="PH-like_dom_sf"/>
</dbReference>
<dbReference type="GeneTree" id="ENSGT00940000156474"/>
<feature type="binding site" evidence="13">
    <location>
        <begin position="90"/>
        <end position="97"/>
    </location>
    <ligand>
        <name>ATP</name>
        <dbReference type="ChEBI" id="CHEBI:30616"/>
    </ligand>
</feature>
<proteinExistence type="inferred from homology"/>
<feature type="coiled-coil region" evidence="14">
    <location>
        <begin position="400"/>
        <end position="427"/>
    </location>
</feature>
<sequence length="1660" mass="186712">MAGASVKVAVRVRPFNSREMSRDSKCIIQMSGSTTSEYRPARQPPAASSPPRPQPEDINYASQKQVYRDIGEEMLQHAFEGYNVCIFAYGQTGAGKSYTMMGKQEKDQQGIIPQLCEDLFSRINDTSNDNMSYSVEVSYMEIYCERVRDLLNPKNKGNLRVREHPLLGPYVEDLSKLAVTSYNDIQDLMDSGNKARTVAATNMNETSSRSHAVFNIIFTQKRHDAETNITTEKVSKISLVDLAGSERADSTGAKGTRLKEGANINKSLTTLGKVISALAEMVSGPARLLQPDLPEGLSGPHLPLSPPYADRAKQIRCNAIINEDPNNKLIRELKDEVTRLRDLLYAQGLGDITDTNTVPGGPKLTNALVGMSPSSSLSALSSRAASVSSLHERILFAPGSEEAIERLKETEKIIAELNETWEEKLRRTEAIRMEREALLAEMGVAMREDGGTLGVFSPKKTPHLVNLNEDPLMSECLLYYIKDGITRVGREDGERRQDIVLSGHFIKEEHCVFRSDSRGGSEAVVTLEPCEGADTYVNGKKVTEPSILRSGNRIIMGKSHVFRFNHPEQARQERERTPCAETPAEPVDWAFAQRELLEKQGIDMKQEMEQRLQELEDQYRREREEATYLLEQQRLDYESKLEALQKQMDSRYYPEVNEEEEEPEDEVQWTERECELALWAFRKWKWYQFTSLRDLLWGNAIFLKEANAISVELKKKVQFQFVLLTDTLYSPLPPDLLPPEAAKDRETRPFPRTIVAVEVQDQKNGATHYWTLEKLRQRLDLMREMYDRAAEVPSSVIEDCDNVVTGGDPFYDRFPWFRLVGRAFVYLSNLLYPVPLVHRVAIVSEKGEVKGFLRVAVQAISADEEAPDYGSGVRQSGTAKISFDDQHFEKFQSESCPVVGMSRSGTSQEELRIVEGQGQGADSGPSADEVNNNTCSAVPPEGLLLDSSEKTALDGPLDAALDHLRLGSTFTFRVTVLQASSISAEYADIFCQFNFIHRHDEAFSTEPLKNTGRGPPLGFYHVQNIAVEVTKSFIEYIKSQPIVFEVFGHYQQHPFPPLCKDVLSPLRPSRRHFPRVMPLSKPVPATKLSTLTRPCPGPCHCKYDLLVYFEICELEANGDYIPAVVDHRGGMPCMGTFLLHQGIQRRITVTLLHETGSHIRWKEVRELVVGRIRNTPETDESLIDPNILSLNILSSGYIHPAQDDRTFYQFEAAWDSSMHNSLLLNRVTPYREKIYMTLSAYIEMENCTQPAVITKDFCMVFYSRDAKLPASRSIRNLFGSGSLRASESNRVTGVYELSLCHVADAGSPGMQRRRRRVLDTSVAYVRGEENLAGWRPRSDSLILDHQWELEKLSLLQEVEKTRHYLLLREKLETAQRPVPELLSPASSEDSESHGSSSASSPLSAEGRPSPLEAPNERQRELAVKVGLAGGQHRRARQPSLVHACPTSHLQLSEMSVTLLRDPPMSPLGPATLTPSSTCPSLVEGRYGATDLRTPQPCSRPASPEPELLPEADSKKLPSPAQATETDKEPPRLLVPDIQEIRVSPIVSKKGYLHFLEPHTSGWARRFVVVRRPYAYMYNSDKDAVERFVLNLATAQVEYSEDQQAMLKTPNTFAVCTEHRGILLQAASDKDMHDWLYAFNPLLAGTIRSKLSRRRSAQMRV</sequence>
<evidence type="ECO:0000256" key="4">
    <source>
        <dbReference type="ARBA" id="ARBA00022701"/>
    </source>
</evidence>
<keyword evidence="4" id="KW-0493">Microtubule</keyword>
<dbReference type="Pfam" id="PF00498">
    <property type="entry name" value="FHA"/>
    <property type="match status" value="1"/>
</dbReference>
<accession>A0A2K5CZF3</accession>
<dbReference type="FunFam" id="3.40.850.10:FF:000253">
    <property type="entry name" value="Kinesin-like protein"/>
    <property type="match status" value="1"/>
</dbReference>
<evidence type="ECO:0000259" key="18">
    <source>
        <dbReference type="PROSITE" id="PS50067"/>
    </source>
</evidence>
<dbReference type="Pfam" id="PF12423">
    <property type="entry name" value="KIF1B"/>
    <property type="match status" value="1"/>
</dbReference>
<dbReference type="Gene3D" id="2.30.29.30">
    <property type="entry name" value="Pleckstrin-homology domain (PH domain)/Phosphotyrosine-binding domain (PTB)"/>
    <property type="match status" value="1"/>
</dbReference>
<evidence type="ECO:0000256" key="2">
    <source>
        <dbReference type="ARBA" id="ARBA00004250"/>
    </source>
</evidence>
<dbReference type="EC" id="5.6.1.3" evidence="12"/>
<keyword evidence="6 13" id="KW-0067">ATP-binding</keyword>
<dbReference type="FunFam" id="2.60.200.20:FF:000001">
    <property type="entry name" value="Kinesin family member 1B"/>
    <property type="match status" value="1"/>
</dbReference>
<dbReference type="InterPro" id="IPR001849">
    <property type="entry name" value="PH_domain"/>
</dbReference>
<dbReference type="GO" id="GO:0008574">
    <property type="term" value="F:plus-end-directed microtubule motor activity"/>
    <property type="evidence" value="ECO:0007669"/>
    <property type="project" value="UniProtKB-EC"/>
</dbReference>
<reference evidence="19" key="1">
    <citation type="submission" date="2025-08" db="UniProtKB">
        <authorList>
            <consortium name="Ensembl"/>
        </authorList>
    </citation>
    <scope>IDENTIFICATION</scope>
</reference>
<dbReference type="SUPFAM" id="SSF52540">
    <property type="entry name" value="P-loop containing nucleoside triphosphate hydrolases"/>
    <property type="match status" value="1"/>
</dbReference>
<dbReference type="InterPro" id="IPR022164">
    <property type="entry name" value="Kinesin-like"/>
</dbReference>
<keyword evidence="10" id="KW-0413">Isomerase</keyword>
<dbReference type="Pfam" id="PF12473">
    <property type="entry name" value="DUF3694"/>
    <property type="match status" value="1"/>
</dbReference>
<evidence type="ECO:0000256" key="7">
    <source>
        <dbReference type="ARBA" id="ARBA00023054"/>
    </source>
</evidence>
<dbReference type="InterPro" id="IPR022140">
    <property type="entry name" value="Kinesin-like_KIF1-typ"/>
</dbReference>
<feature type="coiled-coil region" evidence="14">
    <location>
        <begin position="598"/>
        <end position="632"/>
    </location>
</feature>
<keyword evidence="3" id="KW-0963">Cytoplasm</keyword>
<evidence type="ECO:0000256" key="1">
    <source>
        <dbReference type="ARBA" id="ARBA00004245"/>
    </source>
</evidence>
<dbReference type="SMART" id="SM00129">
    <property type="entry name" value="KISc"/>
    <property type="match status" value="1"/>
</dbReference>
<protein>
    <recommendedName>
        <fullName evidence="12">plus-end-directed kinesin ATPase</fullName>
        <ecNumber evidence="12">5.6.1.3</ecNumber>
    </recommendedName>
</protein>
<feature type="region of interest" description="Disordered" evidence="15">
    <location>
        <begin position="1487"/>
        <end position="1529"/>
    </location>
</feature>
<feature type="region of interest" description="Disordered" evidence="15">
    <location>
        <begin position="31"/>
        <end position="57"/>
    </location>
</feature>
<evidence type="ECO:0000256" key="14">
    <source>
        <dbReference type="SAM" id="Coils"/>
    </source>
</evidence>
<feature type="compositionally biased region" description="Low complexity" evidence="15">
    <location>
        <begin position="1379"/>
        <end position="1404"/>
    </location>
</feature>
<dbReference type="PROSITE" id="PS00411">
    <property type="entry name" value="KINESIN_MOTOR_1"/>
    <property type="match status" value="1"/>
</dbReference>
<evidence type="ECO:0000256" key="5">
    <source>
        <dbReference type="ARBA" id="ARBA00022741"/>
    </source>
</evidence>
<evidence type="ECO:0000313" key="20">
    <source>
        <dbReference type="Proteomes" id="UP000233020"/>
    </source>
</evidence>
<dbReference type="Ensembl" id="ENSANAT00000031916.1">
    <property type="protein sequence ID" value="ENSANAP00000014085.1"/>
    <property type="gene ID" value="ENSANAG00000024946.1"/>
</dbReference>
<dbReference type="InterPro" id="IPR049779">
    <property type="entry name" value="FHA_KIF1A"/>
</dbReference>
<dbReference type="SUPFAM" id="SSF50729">
    <property type="entry name" value="PH domain-like"/>
    <property type="match status" value="1"/>
</dbReference>
<evidence type="ECO:0000259" key="17">
    <source>
        <dbReference type="PROSITE" id="PS50006"/>
    </source>
</evidence>
<dbReference type="Gene3D" id="6.10.250.2520">
    <property type="match status" value="1"/>
</dbReference>
<dbReference type="Gene3D" id="3.40.850.10">
    <property type="entry name" value="Kinesin motor domain"/>
    <property type="match status" value="1"/>
</dbReference>
<dbReference type="InterPro" id="IPR049780">
    <property type="entry name" value="PH_KIFIA_KIFIB"/>
</dbReference>
<dbReference type="InterPro" id="IPR000253">
    <property type="entry name" value="FHA_dom"/>
</dbReference>
<dbReference type="Proteomes" id="UP000233020">
    <property type="component" value="Unplaced"/>
</dbReference>
<comment type="similarity">
    <text evidence="13">Belongs to the TRAFAC class myosin-kinesin ATPase superfamily. Kinesin family.</text>
</comment>
<feature type="domain" description="PH" evidence="16">
    <location>
        <begin position="1545"/>
        <end position="1643"/>
    </location>
</feature>
<organism evidence="19 20">
    <name type="scientific">Aotus nancymaae</name>
    <name type="common">Ma's night monkey</name>
    <dbReference type="NCBI Taxonomy" id="37293"/>
    <lineage>
        <taxon>Eukaryota</taxon>
        <taxon>Metazoa</taxon>
        <taxon>Chordata</taxon>
        <taxon>Craniata</taxon>
        <taxon>Vertebrata</taxon>
        <taxon>Euteleostomi</taxon>
        <taxon>Mammalia</taxon>
        <taxon>Eutheria</taxon>
        <taxon>Euarchontoglires</taxon>
        <taxon>Primates</taxon>
        <taxon>Haplorrhini</taxon>
        <taxon>Platyrrhini</taxon>
        <taxon>Aotidae</taxon>
        <taxon>Aotus</taxon>
    </lineage>
</organism>
<evidence type="ECO:0000256" key="15">
    <source>
        <dbReference type="SAM" id="MobiDB-lite"/>
    </source>
</evidence>
<dbReference type="Pfam" id="PF00225">
    <property type="entry name" value="Kinesin"/>
    <property type="match status" value="1"/>
</dbReference>
<keyword evidence="5 13" id="KW-0547">Nucleotide-binding</keyword>
<dbReference type="InterPro" id="IPR019821">
    <property type="entry name" value="Kinesin_motor_CS"/>
</dbReference>
<comment type="catalytic activity">
    <reaction evidence="11">
        <text>ATP + H2O + a kinesin associated with a microtubule at position (n) = ADP + phosphate a kinesin associated with a microtubule at position (n+1, toward the plus end).</text>
        <dbReference type="EC" id="5.6.1.3"/>
    </reaction>
</comment>
<dbReference type="FunFam" id="2.30.29.30:FF:000023">
    <property type="entry name" value="Kinesin family member 1B"/>
    <property type="match status" value="1"/>
</dbReference>
<reference evidence="19" key="2">
    <citation type="submission" date="2025-09" db="UniProtKB">
        <authorList>
            <consortium name="Ensembl"/>
        </authorList>
    </citation>
    <scope>IDENTIFICATION</scope>
</reference>
<comment type="subcellular location">
    <subcellularLocation>
        <location evidence="1">Cytoplasm</location>
        <location evidence="1">Cytoskeleton</location>
    </subcellularLocation>
    <subcellularLocation>
        <location evidence="2">Cytoplasmic vesicle</location>
        <location evidence="2">Secretory vesicle membrane</location>
    </subcellularLocation>
</comment>
<keyword evidence="8 13" id="KW-0505">Motor protein</keyword>
<keyword evidence="20" id="KW-1185">Reference proteome</keyword>
<feature type="region of interest" description="Disordered" evidence="15">
    <location>
        <begin position="1377"/>
        <end position="1418"/>
    </location>
</feature>
<keyword evidence="9" id="KW-0206">Cytoskeleton</keyword>
<evidence type="ECO:0000256" key="8">
    <source>
        <dbReference type="ARBA" id="ARBA00023175"/>
    </source>
</evidence>
<dbReference type="GO" id="GO:0005524">
    <property type="term" value="F:ATP binding"/>
    <property type="evidence" value="ECO:0007669"/>
    <property type="project" value="UniProtKB-UniRule"/>
</dbReference>
<dbReference type="Gene3D" id="2.60.200.20">
    <property type="match status" value="1"/>
</dbReference>
<dbReference type="PANTHER" id="PTHR47117:SF2">
    <property type="entry name" value="KINESIN-LIKE PROTEIN KIF1A ISOFORM X1"/>
    <property type="match status" value="1"/>
</dbReference>
<evidence type="ECO:0000256" key="13">
    <source>
        <dbReference type="PROSITE-ProRule" id="PRU00283"/>
    </source>
</evidence>
<evidence type="ECO:0000256" key="12">
    <source>
        <dbReference type="ARBA" id="ARBA00066390"/>
    </source>
</evidence>
<gene>
    <name evidence="19" type="primary">KIF1A</name>
</gene>
<dbReference type="CDD" id="cd22726">
    <property type="entry name" value="FHA_KIF1A"/>
    <property type="match status" value="1"/>
</dbReference>
<evidence type="ECO:0000259" key="16">
    <source>
        <dbReference type="PROSITE" id="PS50003"/>
    </source>
</evidence>
<dbReference type="GO" id="GO:0008017">
    <property type="term" value="F:microtubule binding"/>
    <property type="evidence" value="ECO:0007669"/>
    <property type="project" value="InterPro"/>
</dbReference>
<keyword evidence="7 14" id="KW-0175">Coiled coil</keyword>
<dbReference type="GO" id="GO:0010970">
    <property type="term" value="P:transport along microtubule"/>
    <property type="evidence" value="ECO:0007669"/>
    <property type="project" value="UniProtKB-ARBA"/>
</dbReference>
<dbReference type="SUPFAM" id="SSF49879">
    <property type="entry name" value="SMAD/FHA domain"/>
    <property type="match status" value="1"/>
</dbReference>
<dbReference type="InterPro" id="IPR001752">
    <property type="entry name" value="Kinesin_motor_dom"/>
</dbReference>
<dbReference type="PROSITE" id="PS50006">
    <property type="entry name" value="FHA_DOMAIN"/>
    <property type="match status" value="1"/>
</dbReference>
<evidence type="ECO:0000256" key="9">
    <source>
        <dbReference type="ARBA" id="ARBA00023212"/>
    </source>
</evidence>
<dbReference type="GO" id="GO:0005874">
    <property type="term" value="C:microtubule"/>
    <property type="evidence" value="ECO:0007669"/>
    <property type="project" value="UniProtKB-KW"/>
</dbReference>
<dbReference type="InterPro" id="IPR027417">
    <property type="entry name" value="P-loop_NTPase"/>
</dbReference>
<dbReference type="PANTHER" id="PTHR47117">
    <property type="entry name" value="STAR-RELATED LIPID TRANSFER PROTEIN 9"/>
    <property type="match status" value="1"/>
</dbReference>
<evidence type="ECO:0000256" key="6">
    <source>
        <dbReference type="ARBA" id="ARBA00022840"/>
    </source>
</evidence>
<dbReference type="Pfam" id="PF00169">
    <property type="entry name" value="PH"/>
    <property type="match status" value="1"/>
</dbReference>
<feature type="domain" description="Kinesin motor" evidence="18">
    <location>
        <begin position="5"/>
        <end position="280"/>
    </location>
</feature>
<dbReference type="InterPro" id="IPR036961">
    <property type="entry name" value="Kinesin_motor_dom_sf"/>
</dbReference>
<dbReference type="SMART" id="SM00240">
    <property type="entry name" value="FHA"/>
    <property type="match status" value="1"/>
</dbReference>
<dbReference type="PROSITE" id="PS50067">
    <property type="entry name" value="KINESIN_MOTOR_2"/>
    <property type="match status" value="1"/>
</dbReference>
<name>A0A2K5CZF3_AOTNA</name>
<evidence type="ECO:0000313" key="19">
    <source>
        <dbReference type="Ensembl" id="ENSANAP00000014085.1"/>
    </source>
</evidence>